<comment type="similarity">
    <text evidence="1">Belongs to the FAH family.</text>
</comment>
<keyword evidence="5" id="KW-1185">Reference proteome</keyword>
<dbReference type="SUPFAM" id="SSF56529">
    <property type="entry name" value="FAH"/>
    <property type="match status" value="1"/>
</dbReference>
<sequence length="203" mass="22129">MGRSAHPGGQGRAPWQFLKSASCVVGPGAEIPLPAYSRSVDWEAEIAVVIGMPARDVPVERAMEHVAGFTIINDLSARDFLKRANVPAGSPFAYDWLSQKCFDGACPMGPWLTPRERIPDPDDMKIELWVNDCLKQDSTSRNLIFTAAEQVAYLSTRLTLRPGDVIATGTPAGVGMARGEFLKPGDEVRIRIGGIGELRHRMV</sequence>
<feature type="domain" description="Fumarylacetoacetase-like C-terminal" evidence="3">
    <location>
        <begin position="12"/>
        <end position="202"/>
    </location>
</feature>
<evidence type="ECO:0000313" key="5">
    <source>
        <dbReference type="Proteomes" id="UP001611383"/>
    </source>
</evidence>
<proteinExistence type="inferred from homology"/>
<keyword evidence="2" id="KW-0479">Metal-binding</keyword>
<dbReference type="Pfam" id="PF01557">
    <property type="entry name" value="FAA_hydrolase"/>
    <property type="match status" value="1"/>
</dbReference>
<keyword evidence="4" id="KW-0378">Hydrolase</keyword>
<evidence type="ECO:0000259" key="3">
    <source>
        <dbReference type="Pfam" id="PF01557"/>
    </source>
</evidence>
<gene>
    <name evidence="4" type="ORF">F0U60_51330</name>
</gene>
<dbReference type="PANTHER" id="PTHR42796">
    <property type="entry name" value="FUMARYLACETOACETATE HYDROLASE DOMAIN-CONTAINING PROTEIN 2A-RELATED"/>
    <property type="match status" value="1"/>
</dbReference>
<dbReference type="PANTHER" id="PTHR42796:SF4">
    <property type="entry name" value="FUMARYLACETOACETATE HYDROLASE DOMAIN-CONTAINING PROTEIN 2A"/>
    <property type="match status" value="1"/>
</dbReference>
<dbReference type="InterPro" id="IPR036663">
    <property type="entry name" value="Fumarylacetoacetase_C_sf"/>
</dbReference>
<dbReference type="Proteomes" id="UP001611383">
    <property type="component" value="Chromosome"/>
</dbReference>
<protein>
    <submittedName>
        <fullName evidence="4">Fumarylacetoacetate hydrolase family protein</fullName>
    </submittedName>
</protein>
<dbReference type="InterPro" id="IPR051121">
    <property type="entry name" value="FAH"/>
</dbReference>
<organism evidence="4 5">
    <name type="scientific">Archangium minus</name>
    <dbReference type="NCBI Taxonomy" id="83450"/>
    <lineage>
        <taxon>Bacteria</taxon>
        <taxon>Pseudomonadati</taxon>
        <taxon>Myxococcota</taxon>
        <taxon>Myxococcia</taxon>
        <taxon>Myxococcales</taxon>
        <taxon>Cystobacterineae</taxon>
        <taxon>Archangiaceae</taxon>
        <taxon>Archangium</taxon>
    </lineage>
</organism>
<dbReference type="RefSeq" id="WP_395811869.1">
    <property type="nucleotide sequence ID" value="NZ_CP043494.1"/>
</dbReference>
<evidence type="ECO:0000256" key="1">
    <source>
        <dbReference type="ARBA" id="ARBA00010211"/>
    </source>
</evidence>
<dbReference type="InterPro" id="IPR011234">
    <property type="entry name" value="Fumarylacetoacetase-like_C"/>
</dbReference>
<dbReference type="EMBL" id="CP043494">
    <property type="protein sequence ID" value="WNG51599.1"/>
    <property type="molecule type" value="Genomic_DNA"/>
</dbReference>
<dbReference type="GO" id="GO:0016787">
    <property type="term" value="F:hydrolase activity"/>
    <property type="evidence" value="ECO:0007669"/>
    <property type="project" value="UniProtKB-KW"/>
</dbReference>
<name>A0ABY9X8D0_9BACT</name>
<evidence type="ECO:0000313" key="4">
    <source>
        <dbReference type="EMBL" id="WNG51599.1"/>
    </source>
</evidence>
<dbReference type="Gene3D" id="3.90.850.10">
    <property type="entry name" value="Fumarylacetoacetase-like, C-terminal domain"/>
    <property type="match status" value="1"/>
</dbReference>
<accession>A0ABY9X8D0</accession>
<reference evidence="4 5" key="1">
    <citation type="submission" date="2019-08" db="EMBL/GenBank/DDBJ databases">
        <title>Archangium and Cystobacter genomes.</title>
        <authorList>
            <person name="Chen I.-C.K."/>
            <person name="Wielgoss S."/>
        </authorList>
    </citation>
    <scope>NUCLEOTIDE SEQUENCE [LARGE SCALE GENOMIC DNA]</scope>
    <source>
        <strain evidence="4 5">Cbm 6</strain>
    </source>
</reference>
<evidence type="ECO:0000256" key="2">
    <source>
        <dbReference type="ARBA" id="ARBA00022723"/>
    </source>
</evidence>